<dbReference type="PANTHER" id="PTHR10953">
    <property type="entry name" value="UBIQUITIN-ACTIVATING ENZYME E1"/>
    <property type="match status" value="1"/>
</dbReference>
<dbReference type="InterPro" id="IPR045886">
    <property type="entry name" value="ThiF/MoeB/HesA"/>
</dbReference>
<dbReference type="EMBL" id="JAFCIX010000493">
    <property type="protein sequence ID" value="KAH6588778.1"/>
    <property type="molecule type" value="Genomic_DNA"/>
</dbReference>
<dbReference type="SMART" id="SM00450">
    <property type="entry name" value="RHOD"/>
    <property type="match status" value="1"/>
</dbReference>
<dbReference type="CDD" id="cd00757">
    <property type="entry name" value="ThiF_MoeB_HesA_family"/>
    <property type="match status" value="1"/>
</dbReference>
<evidence type="ECO:0000313" key="2">
    <source>
        <dbReference type="EMBL" id="KAH6588778.1"/>
    </source>
</evidence>
<reference evidence="2 3" key="1">
    <citation type="submission" date="2021-02" db="EMBL/GenBank/DDBJ databases">
        <title>Variation within the Batrachochytrium salamandrivorans European outbreak.</title>
        <authorList>
            <person name="Kelly M."/>
            <person name="Pasmans F."/>
            <person name="Shea T.P."/>
            <person name="Munoz J.F."/>
            <person name="Carranza S."/>
            <person name="Cuomo C.A."/>
            <person name="Martel A."/>
        </authorList>
    </citation>
    <scope>NUCLEOTIDE SEQUENCE [LARGE SCALE GENOMIC DNA]</scope>
    <source>
        <strain evidence="2 3">AMFP18/2</strain>
    </source>
</reference>
<feature type="domain" description="Rhodanese" evidence="1">
    <location>
        <begin position="299"/>
        <end position="415"/>
    </location>
</feature>
<dbReference type="InterPro" id="IPR001763">
    <property type="entry name" value="Rhodanese-like_dom"/>
</dbReference>
<keyword evidence="3" id="KW-1185">Reference proteome</keyword>
<protein>
    <recommendedName>
        <fullName evidence="1">Rhodanese domain-containing protein</fullName>
    </recommendedName>
</protein>
<evidence type="ECO:0000313" key="3">
    <source>
        <dbReference type="Proteomes" id="UP001648503"/>
    </source>
</evidence>
<dbReference type="Gene3D" id="3.40.250.10">
    <property type="entry name" value="Rhodanese-like domain"/>
    <property type="match status" value="1"/>
</dbReference>
<dbReference type="Gene3D" id="3.40.50.720">
    <property type="entry name" value="NAD(P)-binding Rossmann-like Domain"/>
    <property type="match status" value="1"/>
</dbReference>
<accession>A0ABQ8EYB0</accession>
<evidence type="ECO:0000259" key="1">
    <source>
        <dbReference type="PROSITE" id="PS50206"/>
    </source>
</evidence>
<dbReference type="InterPro" id="IPR036873">
    <property type="entry name" value="Rhodanese-like_dom_sf"/>
</dbReference>
<dbReference type="InterPro" id="IPR035985">
    <property type="entry name" value="Ubiquitin-activating_enz"/>
</dbReference>
<dbReference type="Pfam" id="PF00899">
    <property type="entry name" value="ThiF"/>
    <property type="match status" value="1"/>
</dbReference>
<dbReference type="PROSITE" id="PS50206">
    <property type="entry name" value="RHODANESE_3"/>
    <property type="match status" value="1"/>
</dbReference>
<dbReference type="PANTHER" id="PTHR10953:SF102">
    <property type="entry name" value="ADENYLYLTRANSFERASE AND SULFURTRANSFERASE MOCS3"/>
    <property type="match status" value="1"/>
</dbReference>
<dbReference type="SUPFAM" id="SSF69572">
    <property type="entry name" value="Activating enzymes of the ubiquitin-like proteins"/>
    <property type="match status" value="1"/>
</dbReference>
<name>A0ABQ8EYB0_9FUNG</name>
<dbReference type="Pfam" id="PF00581">
    <property type="entry name" value="Rhodanese"/>
    <property type="match status" value="1"/>
</dbReference>
<dbReference type="Proteomes" id="UP001648503">
    <property type="component" value="Unassembled WGS sequence"/>
</dbReference>
<organism evidence="2 3">
    <name type="scientific">Batrachochytrium salamandrivorans</name>
    <dbReference type="NCBI Taxonomy" id="1357716"/>
    <lineage>
        <taxon>Eukaryota</taxon>
        <taxon>Fungi</taxon>
        <taxon>Fungi incertae sedis</taxon>
        <taxon>Chytridiomycota</taxon>
        <taxon>Chytridiomycota incertae sedis</taxon>
        <taxon>Chytridiomycetes</taxon>
        <taxon>Rhizophydiales</taxon>
        <taxon>Rhizophydiales incertae sedis</taxon>
        <taxon>Batrachochytrium</taxon>
    </lineage>
</organism>
<sequence>MSDHPPNEKGLTDSSSQQQQTATAWTEYCSDRTLFQTTSSTRYRRTWPIQIVQLKCSSRHLGIVDYDAVEASNLQRQIIHSEDSIGALKTDSAAASVHSLSSLVRCTTFNTLIDRSNVLDILKSFDLVVDGTDNVATRYLLNDACVLLGKTLVSGSALRMDGQLTVYNHQGGPCYRCIFPVPPPPETVSNCNQAGVLGVVPGIIGCIQALEVIKIVSGMQTSYSQKMLLFDATQGSFRTVKLRGKNPSCEVCGTNPTITEPIDYIQFCGVSPHDKTPDLQVSGDDERISVKEYHSIVMAGTPHLLLDVREKVQYDICSLSQSHHIPLAKLESNIDCVLQLRETVSAEKSSSQAVSIVNADDSVSGNAAVPIYVVCRRGNDSQLAVQKLKRHGVSNVFDIVGGLKQWAVEIDPSFPKY</sequence>
<dbReference type="InterPro" id="IPR000594">
    <property type="entry name" value="ThiF_NAD_FAD-bd"/>
</dbReference>
<comment type="caution">
    <text evidence="2">The sequence shown here is derived from an EMBL/GenBank/DDBJ whole genome shotgun (WGS) entry which is preliminary data.</text>
</comment>
<gene>
    <name evidence="2" type="ORF">BASA50_010484</name>
</gene>
<proteinExistence type="predicted"/>